<dbReference type="Proteomes" id="UP000676975">
    <property type="component" value="Segment"/>
</dbReference>
<evidence type="ECO:0000313" key="1">
    <source>
        <dbReference type="EMBL" id="QTZ83313.1"/>
    </source>
</evidence>
<protein>
    <submittedName>
        <fullName evidence="1">Putative virion protein</fullName>
    </submittedName>
</protein>
<evidence type="ECO:0000313" key="2">
    <source>
        <dbReference type="Proteomes" id="UP000676975"/>
    </source>
</evidence>
<name>A0A8T8IVL7_9CAUD</name>
<organism evidence="1 2">
    <name type="scientific">Pseudomonas phage phiGM22-3</name>
    <dbReference type="NCBI Taxonomy" id="2816462"/>
    <lineage>
        <taxon>Viruses</taxon>
        <taxon>Duplodnaviria</taxon>
        <taxon>Heunggongvirae</taxon>
        <taxon>Uroviricota</taxon>
        <taxon>Caudoviricetes</taxon>
        <taxon>Autographivirales</taxon>
        <taxon>Autoscriptoviridae</taxon>
        <taxon>Tunggulvirus</taxon>
        <taxon>Tunggulvirus GM223</taxon>
    </lineage>
</organism>
<reference evidence="1" key="1">
    <citation type="submission" date="2021-02" db="EMBL/GenBank/DDBJ databases">
        <authorList>
            <person name="Qin X."/>
            <person name="Gong M."/>
            <person name="Yang H."/>
        </authorList>
    </citation>
    <scope>NUCLEOTIDE SEQUENCE</scope>
</reference>
<gene>
    <name evidence="1" type="ORF">phiGM223_47</name>
</gene>
<sequence>MAGSKGSLKPKAVVPADELQTALNPASPSGLSGDNTLVTGGPLGAAAEDKAVATAAAPLVAQAKDDALTTADKVVAAAQETYTGYIVEAMDRSYSEQFNDFDPSFDGKRHALDLLNQLGVEPTEKHLEVLARAGTEENQLEQAQRMVQHKTNQEILAKHGAYAVASGVLDPAMLITDIATFGASKALSLGRLGAGALGATGATAYTYAADVSGKETQAFEYLLNASLVGGANALFAGGIRPVALPGGLPGTGAAGTATGVRRSVNAFVSETDKLAATPEAADVLRTLVDDPVRRSGLLTNNNAASFQRMYSNEADGLIKAYDDSVEQELSKSFNWAQRKLDVSGRYADAKDALNSRVTDELLRRDDMWSRFGHVMPDPNVDPMIARLADQSDAFHGRLGEMARDAGVRGFEDFTARPGYFHRSWNDTLFQAAERSEKGIVRKLLAESVERGIKGVDKDEADAIAGALVQRVHDKASGMRSDFMGALGKADTTFLRESLEAAKVSAGRIESIMGKIEQKASDQGTSKYGKHRLTLDMSASARAKDGTVYRVADLIDRDLDRIMENYGTSLSGRSALSKAGIASDDAGLEAFKRSYLASINKLPQAEQADLMQQLDGLLGDFTGHRPDANILGANAQRVKSVADATMLSASGLWQVAEYATMAQRHGVVETGKEFMRRFPGIRNVLQSAKTNPDLADELHTVLGLDLARDVRLRPWKRQHDAFLESSDTMIDRILHAGKQAVPYLNGMKFIHSHQSRMNANLVLNKFARAAQGDTKALAEIRKYAPDLDWAQAERAIKSNVTYSGKNAREFNWSRWAPEDVDGVMNAALRMMDDAILYGRAGQGASFSRSQVGQVLGQFRSFVSFANNKLLRGTLNADGPKGLASLMAFQYPMTFLMVSVNEARKGQLDLSEKGVKKMAKSAVGYTAALGFVGDAAGILGLTGGRGGLSTPLTGVFDALPRATGGIAKVAGISRDTSGDYQGREGAADIGKAATMVVPFLNVMPGTAMALEALKDK</sequence>
<proteinExistence type="predicted"/>
<accession>A0A8T8IVL7</accession>
<keyword evidence="2" id="KW-1185">Reference proteome</keyword>
<dbReference type="EMBL" id="MW627366">
    <property type="protein sequence ID" value="QTZ83313.1"/>
    <property type="molecule type" value="Genomic_DNA"/>
</dbReference>